<accession>A0AAE0SNH7</accession>
<dbReference type="Pfam" id="PF05527">
    <property type="entry name" value="TNFAIP8"/>
    <property type="match status" value="1"/>
</dbReference>
<evidence type="ECO:0000313" key="1">
    <source>
        <dbReference type="EMBL" id="KAK3595175.1"/>
    </source>
</evidence>
<comment type="caution">
    <text evidence="1">The sequence shown here is derived from an EMBL/GenBank/DDBJ whole genome shotgun (WGS) entry which is preliminary data.</text>
</comment>
<reference evidence="1" key="2">
    <citation type="journal article" date="2021" name="Genome Biol. Evol.">
        <title>Developing a high-quality reference genome for a parasitic bivalve with doubly uniparental inheritance (Bivalvia: Unionida).</title>
        <authorList>
            <person name="Smith C.H."/>
        </authorList>
    </citation>
    <scope>NUCLEOTIDE SEQUENCE</scope>
    <source>
        <strain evidence="1">CHS0354</strain>
        <tissue evidence="1">Mantle</tissue>
    </source>
</reference>
<keyword evidence="2" id="KW-1185">Reference proteome</keyword>
<dbReference type="EMBL" id="JAEAOA010000222">
    <property type="protein sequence ID" value="KAK3595175.1"/>
    <property type="molecule type" value="Genomic_DNA"/>
</dbReference>
<dbReference type="InterPro" id="IPR008477">
    <property type="entry name" value="TNFAIP8-like"/>
</dbReference>
<dbReference type="PANTHER" id="PTHR12757">
    <property type="entry name" value="TUMOR NECROSIS FACTOR INDUCED PROTEIN"/>
    <property type="match status" value="1"/>
</dbReference>
<evidence type="ECO:0000313" key="2">
    <source>
        <dbReference type="Proteomes" id="UP001195483"/>
    </source>
</evidence>
<reference evidence="1" key="1">
    <citation type="journal article" date="2021" name="Genome Biol. Evol.">
        <title>A High-Quality Reference Genome for a Parasitic Bivalve with Doubly Uniparental Inheritance (Bivalvia: Unionida).</title>
        <authorList>
            <person name="Smith C.H."/>
        </authorList>
    </citation>
    <scope>NUCLEOTIDE SEQUENCE</scope>
    <source>
        <strain evidence="1">CHS0354</strain>
    </source>
</reference>
<dbReference type="PANTHER" id="PTHR12757:SF1">
    <property type="entry name" value="PROTEIN SALIVARY GLANDS MARRED"/>
    <property type="match status" value="1"/>
</dbReference>
<name>A0AAE0SNH7_9BIVA</name>
<dbReference type="Proteomes" id="UP001195483">
    <property type="component" value="Unassembled WGS sequence"/>
</dbReference>
<proteinExistence type="predicted"/>
<protein>
    <recommendedName>
        <fullName evidence="3">Tumor necrosis factor alpha-induced protein 8-like protein</fullName>
    </recommendedName>
</protein>
<dbReference type="AlphaFoldDB" id="A0AAE0SNH7"/>
<organism evidence="1 2">
    <name type="scientific">Potamilus streckersoni</name>
    <dbReference type="NCBI Taxonomy" id="2493646"/>
    <lineage>
        <taxon>Eukaryota</taxon>
        <taxon>Metazoa</taxon>
        <taxon>Spiralia</taxon>
        <taxon>Lophotrochozoa</taxon>
        <taxon>Mollusca</taxon>
        <taxon>Bivalvia</taxon>
        <taxon>Autobranchia</taxon>
        <taxon>Heteroconchia</taxon>
        <taxon>Palaeoheterodonta</taxon>
        <taxon>Unionida</taxon>
        <taxon>Unionoidea</taxon>
        <taxon>Unionidae</taxon>
        <taxon>Ambleminae</taxon>
        <taxon>Lampsilini</taxon>
        <taxon>Potamilus</taxon>
    </lineage>
</organism>
<dbReference type="FunFam" id="1.20.1440.160:FF:000001">
    <property type="entry name" value="Tumor necrosis factor alpha-induced protein 8-like 1"/>
    <property type="match status" value="1"/>
</dbReference>
<dbReference type="InterPro" id="IPR038355">
    <property type="entry name" value="TNFAIP8_sf"/>
</dbReference>
<gene>
    <name evidence="1" type="ORF">CHS0354_002775</name>
</gene>
<dbReference type="Gene3D" id="1.20.1440.160">
    <property type="entry name" value="Tumor necrosis factor alpha-induced protein 8-like"/>
    <property type="match status" value="1"/>
</dbReference>
<reference evidence="1" key="3">
    <citation type="submission" date="2023-05" db="EMBL/GenBank/DDBJ databases">
        <authorList>
            <person name="Smith C.H."/>
        </authorList>
    </citation>
    <scope>NUCLEOTIDE SEQUENCE</scope>
    <source>
        <strain evidence="1">CHS0354</strain>
        <tissue evidence="1">Mantle</tissue>
    </source>
</reference>
<dbReference type="GO" id="GO:0005737">
    <property type="term" value="C:cytoplasm"/>
    <property type="evidence" value="ECO:0007669"/>
    <property type="project" value="TreeGrafter"/>
</dbReference>
<evidence type="ECO:0008006" key="3">
    <source>
        <dbReference type="Google" id="ProtNLM"/>
    </source>
</evidence>
<dbReference type="GO" id="GO:0042981">
    <property type="term" value="P:regulation of apoptotic process"/>
    <property type="evidence" value="ECO:0007669"/>
    <property type="project" value="InterPro"/>
</dbReference>
<sequence length="192" mass="22096">MTVAEPGAGFDSKGLGLRAQKKLLGKMSSKKIAKAFIDETTGRVLDNVHKVMKEFMGNRKDAEKVLKYIIKTVIKIGILYRNDQLNADELKVADTFKQKFHSLCMTIVSFYEVDFTYDKVFLKSAVEECRQLLQQLIARHLTDKSKSRVDHVFDSFNKEEFMDAVFQSNGKYKEYMDKIVVDMNKLMDEGNL</sequence>